<dbReference type="GO" id="GO:0089720">
    <property type="term" value="F:caspase binding"/>
    <property type="evidence" value="ECO:0007669"/>
    <property type="project" value="TreeGrafter"/>
</dbReference>
<organism evidence="2 3">
    <name type="scientific">Cephus cinctus</name>
    <name type="common">Wheat stem sawfly</name>
    <dbReference type="NCBI Taxonomy" id="211228"/>
    <lineage>
        <taxon>Eukaryota</taxon>
        <taxon>Metazoa</taxon>
        <taxon>Ecdysozoa</taxon>
        <taxon>Arthropoda</taxon>
        <taxon>Hexapoda</taxon>
        <taxon>Insecta</taxon>
        <taxon>Pterygota</taxon>
        <taxon>Neoptera</taxon>
        <taxon>Endopterygota</taxon>
        <taxon>Hymenoptera</taxon>
        <taxon>Cephoidea</taxon>
        <taxon>Cephidae</taxon>
        <taxon>Cephus</taxon>
    </lineage>
</organism>
<dbReference type="PROSITE" id="PS50017">
    <property type="entry name" value="DEATH_DOMAIN"/>
    <property type="match status" value="1"/>
</dbReference>
<feature type="domain" description="Death" evidence="1">
    <location>
        <begin position="180"/>
        <end position="264"/>
    </location>
</feature>
<dbReference type="Pfam" id="PF00531">
    <property type="entry name" value="Death"/>
    <property type="match status" value="1"/>
</dbReference>
<evidence type="ECO:0000259" key="1">
    <source>
        <dbReference type="PROSITE" id="PS50017"/>
    </source>
</evidence>
<dbReference type="Proteomes" id="UP000694920">
    <property type="component" value="Unplaced"/>
</dbReference>
<evidence type="ECO:0000313" key="3">
    <source>
        <dbReference type="RefSeq" id="XP_015605873.1"/>
    </source>
</evidence>
<reference evidence="3" key="1">
    <citation type="submission" date="2025-08" db="UniProtKB">
        <authorList>
            <consortium name="RefSeq"/>
        </authorList>
    </citation>
    <scope>IDENTIFICATION</scope>
</reference>
<dbReference type="InterPro" id="IPR000488">
    <property type="entry name" value="Death_dom"/>
</dbReference>
<dbReference type="InterPro" id="IPR011029">
    <property type="entry name" value="DEATH-like_dom_sf"/>
</dbReference>
<dbReference type="AlphaFoldDB" id="A0AAJ7CAI6"/>
<dbReference type="PANTHER" id="PTHR15077:SF10">
    <property type="entry name" value="FAS-ASSOCIATED DEATH DOMAIN PROTEIN"/>
    <property type="match status" value="1"/>
</dbReference>
<gene>
    <name evidence="3" type="primary">LOC107272838</name>
</gene>
<dbReference type="CDD" id="cd01670">
    <property type="entry name" value="Death"/>
    <property type="match status" value="1"/>
</dbReference>
<protein>
    <submittedName>
        <fullName evidence="3">Fas-associated death domain protein isoform X2</fullName>
    </submittedName>
</protein>
<dbReference type="GO" id="GO:0097191">
    <property type="term" value="P:extrinsic apoptotic signaling pathway"/>
    <property type="evidence" value="ECO:0007669"/>
    <property type="project" value="TreeGrafter"/>
</dbReference>
<dbReference type="GO" id="GO:0005123">
    <property type="term" value="F:death receptor binding"/>
    <property type="evidence" value="ECO:0007669"/>
    <property type="project" value="TreeGrafter"/>
</dbReference>
<accession>A0AAJ7CAI6</accession>
<keyword evidence="2" id="KW-1185">Reference proteome</keyword>
<dbReference type="CTD" id="8772"/>
<dbReference type="PANTHER" id="PTHR15077">
    <property type="entry name" value="FAS-ASSOCIATING DEATH DOMAIN-CONTAINING PROTEIN FADD"/>
    <property type="match status" value="1"/>
</dbReference>
<evidence type="ECO:0000313" key="2">
    <source>
        <dbReference type="Proteomes" id="UP000694920"/>
    </source>
</evidence>
<dbReference type="GeneID" id="107272838"/>
<dbReference type="InterPro" id="IPR016729">
    <property type="entry name" value="FADD"/>
</dbReference>
<dbReference type="GO" id="GO:0045089">
    <property type="term" value="P:positive regulation of innate immune response"/>
    <property type="evidence" value="ECO:0007669"/>
    <property type="project" value="TreeGrafter"/>
</dbReference>
<proteinExistence type="predicted"/>
<dbReference type="Gene3D" id="1.10.533.10">
    <property type="entry name" value="Death Domain, Fas"/>
    <property type="match status" value="1"/>
</dbReference>
<name>A0AAJ7CAI6_CEPCN</name>
<dbReference type="GO" id="GO:0031265">
    <property type="term" value="C:CD95 death-inducing signaling complex"/>
    <property type="evidence" value="ECO:0007669"/>
    <property type="project" value="TreeGrafter"/>
</dbReference>
<sequence length="269" mass="31856">MINMEKYKQLRESFLKISELHIDNITLNELKLKYKYCINSNRTMGYIKDLEFLIRVLEKRTILRYNNIEPLKYISTQYVKDPALDLILSKYDTEIKTMEYSPFYKSCSQQSDSSPIPSMQITNFDSVRYMPNITYVSVTMVESRLPQSTALPTYDPVELQTQYDPVPITGSSFNKKEQIQRKVFLRISEELGRFWRDLARHLNIRESEIDAIESQTNLDLKNKAYEALKIFASRSDDDSWKSDLLRALDNSRRKDIREMVEKHLLFQDK</sequence>
<dbReference type="RefSeq" id="XP_015605873.1">
    <property type="nucleotide sequence ID" value="XM_015750387.2"/>
</dbReference>
<dbReference type="SUPFAM" id="SSF47986">
    <property type="entry name" value="DEATH domain"/>
    <property type="match status" value="1"/>
</dbReference>